<evidence type="ECO:0000259" key="3">
    <source>
        <dbReference type="Pfam" id="PF00884"/>
    </source>
</evidence>
<dbReference type="KEGG" id="fll:EI427_17495"/>
<keyword evidence="6" id="KW-1185">Reference proteome</keyword>
<name>A0A3Q9FS74_9BACT</name>
<feature type="domain" description="N-sulphoglucosamine sulphohydrolase C-terminal" evidence="4">
    <location>
        <begin position="365"/>
        <end position="437"/>
    </location>
</feature>
<dbReference type="AlphaFoldDB" id="A0A3Q9FS74"/>
<dbReference type="InterPro" id="IPR000917">
    <property type="entry name" value="Sulfatase_N"/>
</dbReference>
<organism evidence="5 6">
    <name type="scientific">Flammeovirga pectinis</name>
    <dbReference type="NCBI Taxonomy" id="2494373"/>
    <lineage>
        <taxon>Bacteria</taxon>
        <taxon>Pseudomonadati</taxon>
        <taxon>Bacteroidota</taxon>
        <taxon>Cytophagia</taxon>
        <taxon>Cytophagales</taxon>
        <taxon>Flammeovirgaceae</taxon>
        <taxon>Flammeovirga</taxon>
    </lineage>
</organism>
<comment type="similarity">
    <text evidence="1">Belongs to the sulfatase family.</text>
</comment>
<evidence type="ECO:0000256" key="1">
    <source>
        <dbReference type="ARBA" id="ARBA00008779"/>
    </source>
</evidence>
<dbReference type="GO" id="GO:0004065">
    <property type="term" value="F:arylsulfatase activity"/>
    <property type="evidence" value="ECO:0007669"/>
    <property type="project" value="TreeGrafter"/>
</dbReference>
<feature type="domain" description="Sulfatase N-terminal" evidence="3">
    <location>
        <begin position="25"/>
        <end position="306"/>
    </location>
</feature>
<dbReference type="EMBL" id="CP034562">
    <property type="protein sequence ID" value="AZQ63952.1"/>
    <property type="molecule type" value="Genomic_DNA"/>
</dbReference>
<gene>
    <name evidence="5" type="ORF">EI427_17495</name>
</gene>
<protein>
    <submittedName>
        <fullName evidence="5">DUF4976 domain-containing protein</fullName>
    </submittedName>
</protein>
<dbReference type="CDD" id="cd16027">
    <property type="entry name" value="SGSH"/>
    <property type="match status" value="1"/>
</dbReference>
<keyword evidence="2" id="KW-0378">Hydrolase</keyword>
<dbReference type="InterPro" id="IPR032506">
    <property type="entry name" value="SGSH_C"/>
</dbReference>
<dbReference type="PANTHER" id="PTHR42693:SF53">
    <property type="entry name" value="ENDO-4-O-SULFATASE"/>
    <property type="match status" value="1"/>
</dbReference>
<dbReference type="InterPro" id="IPR017850">
    <property type="entry name" value="Alkaline_phosphatase_core_sf"/>
</dbReference>
<dbReference type="OrthoDB" id="9789742at2"/>
<dbReference type="Proteomes" id="UP000267268">
    <property type="component" value="Chromosome 1"/>
</dbReference>
<accession>A0A3Q9FS74</accession>
<dbReference type="PANTHER" id="PTHR42693">
    <property type="entry name" value="ARYLSULFATASE FAMILY MEMBER"/>
    <property type="match status" value="1"/>
</dbReference>
<dbReference type="SUPFAM" id="SSF53649">
    <property type="entry name" value="Alkaline phosphatase-like"/>
    <property type="match status" value="1"/>
</dbReference>
<reference evidence="5 6" key="1">
    <citation type="submission" date="2018-12" db="EMBL/GenBank/DDBJ databases">
        <title>Flammeovirga pectinis sp. nov., isolated from the gut of the Korean scallop, Patinopecten yessoensis.</title>
        <authorList>
            <person name="Bae J.-W."/>
            <person name="Jeong Y.-S."/>
            <person name="Kang W."/>
        </authorList>
    </citation>
    <scope>NUCLEOTIDE SEQUENCE [LARGE SCALE GENOMIC DNA]</scope>
    <source>
        <strain evidence="5 6">L12M1</strain>
    </source>
</reference>
<evidence type="ECO:0000313" key="6">
    <source>
        <dbReference type="Proteomes" id="UP000267268"/>
    </source>
</evidence>
<dbReference type="Pfam" id="PF16347">
    <property type="entry name" value="SGSH_C"/>
    <property type="match status" value="1"/>
</dbReference>
<evidence type="ECO:0000256" key="2">
    <source>
        <dbReference type="ARBA" id="ARBA00022801"/>
    </source>
</evidence>
<dbReference type="RefSeq" id="WP_126617166.1">
    <property type="nucleotide sequence ID" value="NZ_CP034562.1"/>
</dbReference>
<dbReference type="Gene3D" id="3.40.720.10">
    <property type="entry name" value="Alkaline Phosphatase, subunit A"/>
    <property type="match status" value="1"/>
</dbReference>
<dbReference type="InterPro" id="IPR050738">
    <property type="entry name" value="Sulfatase"/>
</dbReference>
<dbReference type="Pfam" id="PF00884">
    <property type="entry name" value="Sulfatase"/>
    <property type="match status" value="1"/>
</dbReference>
<sequence length="496" mass="56702">MKLNNYYLLFVLLFSGQIINAQDRPNILLVMAEDISTDLACYGMEAVKTPTFDRLAEEGIKYTNCIGTNSICSPSRSALMVGVHQNITNAQNHRSNRNTPLDKKFVPITKLLQDVGYKTIIGNENVFTKGEKIDCNFKFKPVGTYDGVNNFGLFNVKSAKTEDKEKPFFAQVQLKVTHRGNWWNDIRNKSTHPVDPKDIVLPPFMADTPEIRVDWATYLDQIEYADSEMQLLLDELKENGTYNNTIIIFIGDNGRCNVRGKGYVFDSGLRIPLIVWYPKAYKGGEVDDQLVTFSDLSATILSLAGAELPTYATGTSIFDKEERTYVYSARDIWDEIEDRSRAITTKRYKYIKNYFADVPYDAHQAYLEYNRPAVHVMRKLNKEGKLDAYQSVFFASTKDKEALYDLKKDPHELHNLINDKKYKKIGDQLKGYMAEWQNEYTDRGFENSKPEAPKSVAFVAFLKTELPNVWAALEEGKVVDLSDAQAVFKTRNKKVK</sequence>
<evidence type="ECO:0000313" key="5">
    <source>
        <dbReference type="EMBL" id="AZQ63952.1"/>
    </source>
</evidence>
<proteinExistence type="inferred from homology"/>
<evidence type="ECO:0000259" key="4">
    <source>
        <dbReference type="Pfam" id="PF16347"/>
    </source>
</evidence>